<feature type="compositionally biased region" description="Basic and acidic residues" evidence="1">
    <location>
        <begin position="1"/>
        <end position="15"/>
    </location>
</feature>
<dbReference type="EMBL" id="CM010723">
    <property type="protein sequence ID" value="RZC78726.1"/>
    <property type="molecule type" value="Genomic_DNA"/>
</dbReference>
<reference evidence="2 3" key="1">
    <citation type="journal article" date="2018" name="Science">
        <title>The opium poppy genome and morphinan production.</title>
        <authorList>
            <person name="Guo L."/>
            <person name="Winzer T."/>
            <person name="Yang X."/>
            <person name="Li Y."/>
            <person name="Ning Z."/>
            <person name="He Z."/>
            <person name="Teodor R."/>
            <person name="Lu Y."/>
            <person name="Bowser T.A."/>
            <person name="Graham I.A."/>
            <person name="Ye K."/>
        </authorList>
    </citation>
    <scope>NUCLEOTIDE SEQUENCE [LARGE SCALE GENOMIC DNA]</scope>
    <source>
        <strain evidence="3">cv. HN1</strain>
        <tissue evidence="2">Leaves</tissue>
    </source>
</reference>
<protein>
    <submittedName>
        <fullName evidence="2">Uncharacterized protein</fullName>
    </submittedName>
</protein>
<feature type="region of interest" description="Disordered" evidence="1">
    <location>
        <begin position="1"/>
        <end position="21"/>
    </location>
</feature>
<dbReference type="Proteomes" id="UP000316621">
    <property type="component" value="Chromosome 9"/>
</dbReference>
<organism evidence="2 3">
    <name type="scientific">Papaver somniferum</name>
    <name type="common">Opium poppy</name>
    <dbReference type="NCBI Taxonomy" id="3469"/>
    <lineage>
        <taxon>Eukaryota</taxon>
        <taxon>Viridiplantae</taxon>
        <taxon>Streptophyta</taxon>
        <taxon>Embryophyta</taxon>
        <taxon>Tracheophyta</taxon>
        <taxon>Spermatophyta</taxon>
        <taxon>Magnoliopsida</taxon>
        <taxon>Ranunculales</taxon>
        <taxon>Papaveraceae</taxon>
        <taxon>Papaveroideae</taxon>
        <taxon>Papaver</taxon>
    </lineage>
</organism>
<name>A0A4Y7L0N4_PAPSO</name>
<proteinExistence type="predicted"/>
<evidence type="ECO:0000313" key="2">
    <source>
        <dbReference type="EMBL" id="RZC78726.1"/>
    </source>
</evidence>
<dbReference type="AlphaFoldDB" id="A0A4Y7L0N4"/>
<evidence type="ECO:0000313" key="3">
    <source>
        <dbReference type="Proteomes" id="UP000316621"/>
    </source>
</evidence>
<evidence type="ECO:0000256" key="1">
    <source>
        <dbReference type="SAM" id="MobiDB-lite"/>
    </source>
</evidence>
<sequence length="21" mass="2494">MNWIEDLKKTEEMKSPKISVS</sequence>
<gene>
    <name evidence="2" type="ORF">C5167_002933</name>
</gene>
<accession>A0A4Y7L0N4</accession>
<dbReference type="Gramene" id="RZC78726">
    <property type="protein sequence ID" value="RZC78726"/>
    <property type="gene ID" value="C5167_002933"/>
</dbReference>
<keyword evidence="3" id="KW-1185">Reference proteome</keyword>